<evidence type="ECO:0000313" key="6">
    <source>
        <dbReference type="EMBL" id="HGY93405.1"/>
    </source>
</evidence>
<protein>
    <submittedName>
        <fullName evidence="6">1-acyl-sn-glycerol-3-phosphate acyltransferase</fullName>
    </submittedName>
</protein>
<keyword evidence="2 6" id="KW-0808">Transferase</keyword>
<dbReference type="PANTHER" id="PTHR10434">
    <property type="entry name" value="1-ACYL-SN-GLYCEROL-3-PHOSPHATE ACYLTRANSFERASE"/>
    <property type="match status" value="1"/>
</dbReference>
<keyword evidence="4" id="KW-1133">Transmembrane helix</keyword>
<dbReference type="InterPro" id="IPR002123">
    <property type="entry name" value="Plipid/glycerol_acylTrfase"/>
</dbReference>
<dbReference type="SMART" id="SM00563">
    <property type="entry name" value="PlsC"/>
    <property type="match status" value="1"/>
</dbReference>
<keyword evidence="4" id="KW-0472">Membrane</keyword>
<name>A0A7V5CSP4_9BACT</name>
<organism evidence="6">
    <name type="scientific">Acidobacterium capsulatum</name>
    <dbReference type="NCBI Taxonomy" id="33075"/>
    <lineage>
        <taxon>Bacteria</taxon>
        <taxon>Pseudomonadati</taxon>
        <taxon>Acidobacteriota</taxon>
        <taxon>Terriglobia</taxon>
        <taxon>Terriglobales</taxon>
        <taxon>Acidobacteriaceae</taxon>
        <taxon>Acidobacterium</taxon>
    </lineage>
</organism>
<proteinExistence type="predicted"/>
<evidence type="ECO:0000256" key="2">
    <source>
        <dbReference type="ARBA" id="ARBA00022679"/>
    </source>
</evidence>
<dbReference type="Pfam" id="PF01553">
    <property type="entry name" value="Acyltransferase"/>
    <property type="match status" value="1"/>
</dbReference>
<dbReference type="PANTHER" id="PTHR10434:SF11">
    <property type="entry name" value="1-ACYL-SN-GLYCEROL-3-PHOSPHATE ACYLTRANSFERASE"/>
    <property type="match status" value="1"/>
</dbReference>
<gene>
    <name evidence="6" type="ORF">ENW50_01750</name>
</gene>
<evidence type="ECO:0000256" key="3">
    <source>
        <dbReference type="ARBA" id="ARBA00023315"/>
    </source>
</evidence>
<dbReference type="SUPFAM" id="SSF69593">
    <property type="entry name" value="Glycerol-3-phosphate (1)-acyltransferase"/>
    <property type="match status" value="1"/>
</dbReference>
<feature type="domain" description="Phospholipid/glycerol acyltransferase" evidence="5">
    <location>
        <begin position="68"/>
        <end position="183"/>
    </location>
</feature>
<keyword evidence="4" id="KW-0812">Transmembrane</keyword>
<dbReference type="GO" id="GO:0006654">
    <property type="term" value="P:phosphatidic acid biosynthetic process"/>
    <property type="evidence" value="ECO:0007669"/>
    <property type="project" value="TreeGrafter"/>
</dbReference>
<reference evidence="6" key="1">
    <citation type="journal article" date="2020" name="mSystems">
        <title>Genome- and Community-Level Interaction Insights into Carbon Utilization and Element Cycling Functions of Hydrothermarchaeota in Hydrothermal Sediment.</title>
        <authorList>
            <person name="Zhou Z."/>
            <person name="Liu Y."/>
            <person name="Xu W."/>
            <person name="Pan J."/>
            <person name="Luo Z.H."/>
            <person name="Li M."/>
        </authorList>
    </citation>
    <scope>NUCLEOTIDE SEQUENCE [LARGE SCALE GENOMIC DNA]</scope>
    <source>
        <strain evidence="6">SpSt-855</strain>
    </source>
</reference>
<accession>A0A7V5CSP4</accession>
<feature type="transmembrane region" description="Helical" evidence="4">
    <location>
        <begin position="6"/>
        <end position="28"/>
    </location>
</feature>
<evidence type="ECO:0000259" key="5">
    <source>
        <dbReference type="SMART" id="SM00563"/>
    </source>
</evidence>
<comment type="pathway">
    <text evidence="1">Lipid metabolism.</text>
</comment>
<evidence type="ECO:0000256" key="1">
    <source>
        <dbReference type="ARBA" id="ARBA00005189"/>
    </source>
</evidence>
<sequence length="236" mass="25716">MLTSLALVVIYIVLGFPAALVCVPVVLLTGDISLMYAWGMGITRLGLRVMGLRPTLHGLEHIDPAGQYIFLSNHLSNLDPLMLLPGIPVRIAVFIKRPLMKIPILGYCMGLAGFIPVDRRGDVEAARASVRRAQQVMASGVSVVSFVEGTRSPDGRLLPFKKGPFYLAMESKQPIIPVSIHGTETMMRKGSLAIRRGRAHITFHAPIEPSHYSDRDALIAAVRTAIASGLPEWMRG</sequence>
<dbReference type="CDD" id="cd07989">
    <property type="entry name" value="LPLAT_AGPAT-like"/>
    <property type="match status" value="1"/>
</dbReference>
<keyword evidence="3 6" id="KW-0012">Acyltransferase</keyword>
<evidence type="ECO:0000256" key="4">
    <source>
        <dbReference type="SAM" id="Phobius"/>
    </source>
</evidence>
<comment type="caution">
    <text evidence="6">The sequence shown here is derived from an EMBL/GenBank/DDBJ whole genome shotgun (WGS) entry which is preliminary data.</text>
</comment>
<dbReference type="GO" id="GO:0003841">
    <property type="term" value="F:1-acylglycerol-3-phosphate O-acyltransferase activity"/>
    <property type="evidence" value="ECO:0007669"/>
    <property type="project" value="TreeGrafter"/>
</dbReference>
<dbReference type="EMBL" id="DTKL01000014">
    <property type="protein sequence ID" value="HGY93405.1"/>
    <property type="molecule type" value="Genomic_DNA"/>
</dbReference>
<dbReference type="AlphaFoldDB" id="A0A7V5CSP4"/>